<evidence type="ECO:0000256" key="1">
    <source>
        <dbReference type="SAM" id="MobiDB-lite"/>
    </source>
</evidence>
<dbReference type="Proteomes" id="UP000017127">
    <property type="component" value="Unassembled WGS sequence"/>
</dbReference>
<dbReference type="AlphaFoldDB" id="U7QDB4"/>
<proteinExistence type="predicted"/>
<dbReference type="EMBL" id="AUZM01000048">
    <property type="protein sequence ID" value="ERT05833.1"/>
    <property type="molecule type" value="Genomic_DNA"/>
</dbReference>
<comment type="caution">
    <text evidence="3">The sequence shown here is derived from an EMBL/GenBank/DDBJ whole genome shotgun (WGS) entry which is preliminary data.</text>
</comment>
<feature type="signal peptide" evidence="2">
    <location>
        <begin position="1"/>
        <end position="23"/>
    </location>
</feature>
<reference evidence="3 4" key="1">
    <citation type="journal article" date="2013" name="Front. Microbiol.">
        <title>Comparative genomic analyses of the cyanobacterium, Lyngbya aestuarii BL J, a powerful hydrogen producer.</title>
        <authorList>
            <person name="Kothari A."/>
            <person name="Vaughn M."/>
            <person name="Garcia-Pichel F."/>
        </authorList>
    </citation>
    <scope>NUCLEOTIDE SEQUENCE [LARGE SCALE GENOMIC DNA]</scope>
    <source>
        <strain evidence="3 4">BL J</strain>
    </source>
</reference>
<keyword evidence="4" id="KW-1185">Reference proteome</keyword>
<feature type="region of interest" description="Disordered" evidence="1">
    <location>
        <begin position="45"/>
        <end position="82"/>
    </location>
</feature>
<dbReference type="OrthoDB" id="465340at2"/>
<accession>U7QDB4</accession>
<evidence type="ECO:0000313" key="3">
    <source>
        <dbReference type="EMBL" id="ERT05833.1"/>
    </source>
</evidence>
<evidence type="ECO:0000313" key="4">
    <source>
        <dbReference type="Proteomes" id="UP000017127"/>
    </source>
</evidence>
<sequence>MKPTTIFALASLFFLGITSQVQAANHQSTAFLELENQKYMMSAQLKNHGSSDPSRGSGRRFVENPTANSGDNFIFLHRGSGR</sequence>
<protein>
    <submittedName>
        <fullName evidence="3">Uncharacterized protein</fullName>
    </submittedName>
</protein>
<dbReference type="InterPro" id="IPR058097">
    <property type="entry name" value="PatX"/>
</dbReference>
<name>U7QDB4_9CYAN</name>
<dbReference type="NCBIfam" id="NF047413">
    <property type="entry name" value="heterocyst_PatX"/>
    <property type="match status" value="1"/>
</dbReference>
<keyword evidence="2" id="KW-0732">Signal</keyword>
<feature type="chain" id="PRO_5004687619" evidence="2">
    <location>
        <begin position="24"/>
        <end position="82"/>
    </location>
</feature>
<evidence type="ECO:0000256" key="2">
    <source>
        <dbReference type="SAM" id="SignalP"/>
    </source>
</evidence>
<organism evidence="3 4">
    <name type="scientific">Lyngbya aestuarii BL J</name>
    <dbReference type="NCBI Taxonomy" id="1348334"/>
    <lineage>
        <taxon>Bacteria</taxon>
        <taxon>Bacillati</taxon>
        <taxon>Cyanobacteriota</taxon>
        <taxon>Cyanophyceae</taxon>
        <taxon>Oscillatoriophycideae</taxon>
        <taxon>Oscillatoriales</taxon>
        <taxon>Microcoleaceae</taxon>
        <taxon>Lyngbya</taxon>
    </lineage>
</organism>
<gene>
    <name evidence="3" type="ORF">M595_4204</name>
</gene>
<dbReference type="RefSeq" id="WP_023067949.1">
    <property type="nucleotide sequence ID" value="NZ_AUZM01000048.1"/>
</dbReference>